<keyword evidence="8 11" id="KW-0521">NADP</keyword>
<dbReference type="GO" id="GO:0008652">
    <property type="term" value="P:amino acid biosynthetic process"/>
    <property type="evidence" value="ECO:0007669"/>
    <property type="project" value="UniProtKB-KW"/>
</dbReference>
<feature type="binding site" evidence="11">
    <location>
        <begin position="304"/>
        <end position="308"/>
    </location>
    <ligand>
        <name>FMN</name>
        <dbReference type="ChEBI" id="CHEBI:58210"/>
    </ligand>
</feature>
<evidence type="ECO:0000313" key="13">
    <source>
        <dbReference type="EMBL" id="SDA38373.1"/>
    </source>
</evidence>
<comment type="subunit">
    <text evidence="11">Homotetramer.</text>
</comment>
<dbReference type="OrthoDB" id="9771806at2"/>
<dbReference type="PANTHER" id="PTHR21085:SF0">
    <property type="entry name" value="CHORISMATE SYNTHASE"/>
    <property type="match status" value="1"/>
</dbReference>
<evidence type="ECO:0000256" key="2">
    <source>
        <dbReference type="ARBA" id="ARBA00008014"/>
    </source>
</evidence>
<dbReference type="RefSeq" id="WP_091362938.1">
    <property type="nucleotide sequence ID" value="NZ_FMXA01000003.1"/>
</dbReference>
<organism evidence="13 14">
    <name type="scientific">Allisonella histaminiformans</name>
    <dbReference type="NCBI Taxonomy" id="209880"/>
    <lineage>
        <taxon>Bacteria</taxon>
        <taxon>Bacillati</taxon>
        <taxon>Bacillota</taxon>
        <taxon>Negativicutes</taxon>
        <taxon>Veillonellales</taxon>
        <taxon>Veillonellaceae</taxon>
        <taxon>Allisonella</taxon>
    </lineage>
</organism>
<comment type="similarity">
    <text evidence="2 11 12">Belongs to the chorismate synthase family.</text>
</comment>
<comment type="caution">
    <text evidence="11">Lacks conserved residue(s) required for the propagation of feature annotation.</text>
</comment>
<dbReference type="GO" id="GO:0005829">
    <property type="term" value="C:cytosol"/>
    <property type="evidence" value="ECO:0007669"/>
    <property type="project" value="TreeGrafter"/>
</dbReference>
<keyword evidence="9 11" id="KW-0057">Aromatic amino acid biosynthesis</keyword>
<evidence type="ECO:0000256" key="5">
    <source>
        <dbReference type="ARBA" id="ARBA00022630"/>
    </source>
</evidence>
<dbReference type="PIRSF" id="PIRSF001456">
    <property type="entry name" value="Chorismate_synth"/>
    <property type="match status" value="1"/>
</dbReference>
<dbReference type="Gene3D" id="3.60.150.10">
    <property type="entry name" value="Chorismate synthase AroC"/>
    <property type="match status" value="1"/>
</dbReference>
<evidence type="ECO:0000256" key="6">
    <source>
        <dbReference type="ARBA" id="ARBA00022643"/>
    </source>
</evidence>
<dbReference type="GeneID" id="87755278"/>
<keyword evidence="5 11" id="KW-0285">Flavoprotein</keyword>
<dbReference type="GO" id="GO:0010181">
    <property type="term" value="F:FMN binding"/>
    <property type="evidence" value="ECO:0007669"/>
    <property type="project" value="TreeGrafter"/>
</dbReference>
<feature type="binding site" evidence="11">
    <location>
        <position position="47"/>
    </location>
    <ligand>
        <name>NADP(+)</name>
        <dbReference type="ChEBI" id="CHEBI:58349"/>
    </ligand>
</feature>
<dbReference type="EC" id="4.2.3.5" evidence="3 11"/>
<dbReference type="EMBL" id="FMXA01000003">
    <property type="protein sequence ID" value="SDA38373.1"/>
    <property type="molecule type" value="Genomic_DNA"/>
</dbReference>
<evidence type="ECO:0000256" key="10">
    <source>
        <dbReference type="ARBA" id="ARBA00023239"/>
    </source>
</evidence>
<dbReference type="HAMAP" id="MF_00300">
    <property type="entry name" value="Chorismate_synth"/>
    <property type="match status" value="1"/>
</dbReference>
<comment type="pathway">
    <text evidence="1 11 12">Metabolic intermediate biosynthesis; chorismate biosynthesis; chorismate from D-erythrose 4-phosphate and phosphoenolpyruvate: step 7/7.</text>
</comment>
<keyword evidence="6 11" id="KW-0288">FMN</keyword>
<comment type="cofactor">
    <cofactor evidence="11 12">
        <name>FMNH2</name>
        <dbReference type="ChEBI" id="CHEBI:57618"/>
    </cofactor>
    <text evidence="11 12">Reduced FMN (FMNH(2)).</text>
</comment>
<feature type="binding site" evidence="11">
    <location>
        <position position="331"/>
    </location>
    <ligand>
        <name>FMN</name>
        <dbReference type="ChEBI" id="CHEBI:58210"/>
    </ligand>
</feature>
<dbReference type="PANTHER" id="PTHR21085">
    <property type="entry name" value="CHORISMATE SYNTHASE"/>
    <property type="match status" value="1"/>
</dbReference>
<dbReference type="AlphaFoldDB" id="A0A1G5UXN4"/>
<evidence type="ECO:0000256" key="9">
    <source>
        <dbReference type="ARBA" id="ARBA00023141"/>
    </source>
</evidence>
<dbReference type="InterPro" id="IPR020541">
    <property type="entry name" value="Chorismate_synthase_CS"/>
</dbReference>
<dbReference type="SUPFAM" id="SSF103263">
    <property type="entry name" value="Chorismate synthase, AroC"/>
    <property type="match status" value="1"/>
</dbReference>
<dbReference type="PROSITE" id="PS00789">
    <property type="entry name" value="CHORISMATE_SYNTHASE_3"/>
    <property type="match status" value="1"/>
</dbReference>
<dbReference type="NCBIfam" id="NF003793">
    <property type="entry name" value="PRK05382.1"/>
    <property type="match status" value="1"/>
</dbReference>
<proteinExistence type="inferred from homology"/>
<feature type="binding site" evidence="11">
    <location>
        <begin position="125"/>
        <end position="127"/>
    </location>
    <ligand>
        <name>FMN</name>
        <dbReference type="ChEBI" id="CHEBI:58210"/>
    </ligand>
</feature>
<evidence type="ECO:0000256" key="1">
    <source>
        <dbReference type="ARBA" id="ARBA00005044"/>
    </source>
</evidence>
<dbReference type="GO" id="GO:0009423">
    <property type="term" value="P:chorismate biosynthetic process"/>
    <property type="evidence" value="ECO:0007669"/>
    <property type="project" value="UniProtKB-UniRule"/>
</dbReference>
<gene>
    <name evidence="11" type="primary">aroC</name>
    <name evidence="13" type="ORF">SAMN02910343_00229</name>
</gene>
<dbReference type="GO" id="GO:0009073">
    <property type="term" value="P:aromatic amino acid family biosynthetic process"/>
    <property type="evidence" value="ECO:0007669"/>
    <property type="project" value="UniProtKB-KW"/>
</dbReference>
<keyword evidence="14" id="KW-1185">Reference proteome</keyword>
<keyword evidence="10 11" id="KW-0456">Lyase</keyword>
<evidence type="ECO:0000256" key="3">
    <source>
        <dbReference type="ARBA" id="ARBA00013036"/>
    </source>
</evidence>
<dbReference type="CDD" id="cd07304">
    <property type="entry name" value="Chorismate_synthase"/>
    <property type="match status" value="1"/>
</dbReference>
<dbReference type="PROSITE" id="PS00787">
    <property type="entry name" value="CHORISMATE_SYNTHASE_1"/>
    <property type="match status" value="1"/>
</dbReference>
<protein>
    <recommendedName>
        <fullName evidence="3 11">Chorismate synthase</fullName>
        <shortName evidence="11">CS</shortName>
        <ecNumber evidence="3 11">4.2.3.5</ecNumber>
    </recommendedName>
    <alternativeName>
        <fullName evidence="11">5-enolpyruvylshikimate-3-phosphate phospholyase</fullName>
    </alternativeName>
</protein>
<dbReference type="GO" id="GO:0004107">
    <property type="term" value="F:chorismate synthase activity"/>
    <property type="evidence" value="ECO:0007669"/>
    <property type="project" value="UniProtKB-UniRule"/>
</dbReference>
<keyword evidence="4 11" id="KW-0028">Amino-acid biosynthesis</keyword>
<accession>A0A1G5UXN4</accession>
<evidence type="ECO:0000256" key="8">
    <source>
        <dbReference type="ARBA" id="ARBA00022857"/>
    </source>
</evidence>
<feature type="binding site" evidence="11">
    <location>
        <position position="289"/>
    </location>
    <ligand>
        <name>FMN</name>
        <dbReference type="ChEBI" id="CHEBI:58210"/>
    </ligand>
</feature>
<name>A0A1G5UXN4_9FIRM</name>
<keyword evidence="7 11" id="KW-0274">FAD</keyword>
<dbReference type="STRING" id="209880.SAMN02910343_00229"/>
<evidence type="ECO:0000256" key="4">
    <source>
        <dbReference type="ARBA" id="ARBA00022605"/>
    </source>
</evidence>
<dbReference type="NCBIfam" id="TIGR00033">
    <property type="entry name" value="aroC"/>
    <property type="match status" value="1"/>
</dbReference>
<reference evidence="13 14" key="1">
    <citation type="submission" date="2016-10" db="EMBL/GenBank/DDBJ databases">
        <authorList>
            <person name="de Groot N.N."/>
        </authorList>
    </citation>
    <scope>NUCLEOTIDE SEQUENCE [LARGE SCALE GENOMIC DNA]</scope>
    <source>
        <strain evidence="13 14">DSM 15230</strain>
    </source>
</reference>
<dbReference type="Proteomes" id="UP000199689">
    <property type="component" value="Unassembled WGS sequence"/>
</dbReference>
<evidence type="ECO:0000313" key="14">
    <source>
        <dbReference type="Proteomes" id="UP000199689"/>
    </source>
</evidence>
<evidence type="ECO:0000256" key="12">
    <source>
        <dbReference type="RuleBase" id="RU000605"/>
    </source>
</evidence>
<dbReference type="Pfam" id="PF01264">
    <property type="entry name" value="Chorismate_synt"/>
    <property type="match status" value="1"/>
</dbReference>
<evidence type="ECO:0000256" key="11">
    <source>
        <dbReference type="HAMAP-Rule" id="MF_00300"/>
    </source>
</evidence>
<evidence type="ECO:0000256" key="7">
    <source>
        <dbReference type="ARBA" id="ARBA00022827"/>
    </source>
</evidence>
<comment type="function">
    <text evidence="11">Catalyzes the anti-1,4-elimination of the C-3 phosphate and the C-6 proR hydrogen from 5-enolpyruvylshikimate-3-phosphate (EPSP) to yield chorismate, which is the branch point compound that serves as the starting substrate for the three terminal pathways of aromatic amino acid biosynthesis. This reaction introduces a second double bond into the aromatic ring system.</text>
</comment>
<dbReference type="UniPathway" id="UPA00053">
    <property type="reaction ID" value="UER00090"/>
</dbReference>
<dbReference type="PROSITE" id="PS00788">
    <property type="entry name" value="CHORISMATE_SYNTHASE_2"/>
    <property type="match status" value="1"/>
</dbReference>
<comment type="catalytic activity">
    <reaction evidence="11 12">
        <text>5-O-(1-carboxyvinyl)-3-phosphoshikimate = chorismate + phosphate</text>
        <dbReference type="Rhea" id="RHEA:21020"/>
        <dbReference type="ChEBI" id="CHEBI:29748"/>
        <dbReference type="ChEBI" id="CHEBI:43474"/>
        <dbReference type="ChEBI" id="CHEBI:57701"/>
        <dbReference type="EC" id="4.2.3.5"/>
    </reaction>
</comment>
<dbReference type="InterPro" id="IPR000453">
    <property type="entry name" value="Chorismate_synth"/>
</dbReference>
<sequence>MSNTWGETIRVTLFGESHGTGIGAVIDGLPPGIAIDWERVKKEMARRAPGSSPLATPRREKDSFTVLSGYFNGYTTGTPLAMEIRNENQHSRDYGELKSKMRPGHADYTGYVKYHGYNDYRGGGHFSGRITAPLTFAGAIARQVLEKEGVYVGAHALEVHGIPDRSFNPMGEDRQVLESLDSMRLPVLDREAGQAMEAQILTAQKAGDSTGGIVECILCGLPAGLGDPFFDSLESCMAHMMFSIPAVKGLEFGDGFRFSRLYGSQANDAMHYHDGRVESLSNHNGGLLGGITSGAPVLFRTVVKPTASIGKRQHTVDIEKKEDTLLSVGGRHDPCIVPRAIPVIENAAALVVLDRLLTDRRLSYGK</sequence>
<dbReference type="InterPro" id="IPR035904">
    <property type="entry name" value="Chorismate_synth_AroC_sf"/>
</dbReference>